<feature type="region of interest" description="Disordered" evidence="3">
    <location>
        <begin position="2213"/>
        <end position="2472"/>
    </location>
</feature>
<accession>A0AAV2TU10</accession>
<feature type="region of interest" description="Disordered" evidence="3">
    <location>
        <begin position="444"/>
        <end position="478"/>
    </location>
</feature>
<feature type="compositionally biased region" description="Polar residues" evidence="3">
    <location>
        <begin position="1997"/>
        <end position="2006"/>
    </location>
</feature>
<feature type="region of interest" description="Disordered" evidence="3">
    <location>
        <begin position="1300"/>
        <end position="1404"/>
    </location>
</feature>
<feature type="region of interest" description="Disordered" evidence="3">
    <location>
        <begin position="1069"/>
        <end position="1097"/>
    </location>
</feature>
<keyword evidence="2" id="KW-0879">Wnt signaling pathway</keyword>
<evidence type="ECO:0000313" key="5">
    <source>
        <dbReference type="Proteomes" id="UP001497525"/>
    </source>
</evidence>
<feature type="compositionally biased region" description="Polar residues" evidence="3">
    <location>
        <begin position="212"/>
        <end position="221"/>
    </location>
</feature>
<dbReference type="GO" id="GO:0007389">
    <property type="term" value="P:pattern specification process"/>
    <property type="evidence" value="ECO:0007669"/>
    <property type="project" value="TreeGrafter"/>
</dbReference>
<comment type="caution">
    <text evidence="4">The sequence shown here is derived from an EMBL/GenBank/DDBJ whole genome shotgun (WGS) entry which is preliminary data.</text>
</comment>
<name>A0AAV2TU10_CALDB</name>
<dbReference type="EMBL" id="CAXLJL010000822">
    <property type="protein sequence ID" value="CAL5140954.1"/>
    <property type="molecule type" value="Genomic_DNA"/>
</dbReference>
<feature type="compositionally biased region" description="Polar residues" evidence="3">
    <location>
        <begin position="2165"/>
        <end position="2182"/>
    </location>
</feature>
<feature type="compositionally biased region" description="Polar residues" evidence="3">
    <location>
        <begin position="2293"/>
        <end position="2303"/>
    </location>
</feature>
<dbReference type="Proteomes" id="UP001497525">
    <property type="component" value="Unassembled WGS sequence"/>
</dbReference>
<dbReference type="InterPro" id="IPR026818">
    <property type="entry name" value="Apc_fam"/>
</dbReference>
<feature type="compositionally biased region" description="Polar residues" evidence="3">
    <location>
        <begin position="975"/>
        <end position="985"/>
    </location>
</feature>
<dbReference type="SUPFAM" id="SSF48371">
    <property type="entry name" value="ARM repeat"/>
    <property type="match status" value="1"/>
</dbReference>
<dbReference type="GO" id="GO:0007026">
    <property type="term" value="P:negative regulation of microtubule depolymerization"/>
    <property type="evidence" value="ECO:0007669"/>
    <property type="project" value="TreeGrafter"/>
</dbReference>
<feature type="compositionally biased region" description="Polar residues" evidence="3">
    <location>
        <begin position="2508"/>
        <end position="2523"/>
    </location>
</feature>
<feature type="region of interest" description="Disordered" evidence="3">
    <location>
        <begin position="1711"/>
        <end position="1747"/>
    </location>
</feature>
<feature type="region of interest" description="Disordered" evidence="3">
    <location>
        <begin position="1230"/>
        <end position="1258"/>
    </location>
</feature>
<feature type="compositionally biased region" description="Polar residues" evidence="3">
    <location>
        <begin position="2260"/>
        <end position="2269"/>
    </location>
</feature>
<feature type="compositionally biased region" description="Polar residues" evidence="3">
    <location>
        <begin position="2222"/>
        <end position="2236"/>
    </location>
</feature>
<dbReference type="GO" id="GO:0030877">
    <property type="term" value="C:beta-catenin destruction complex"/>
    <property type="evidence" value="ECO:0007669"/>
    <property type="project" value="TreeGrafter"/>
</dbReference>
<feature type="region of interest" description="Disordered" evidence="3">
    <location>
        <begin position="1897"/>
        <end position="2006"/>
    </location>
</feature>
<dbReference type="InterPro" id="IPR011989">
    <property type="entry name" value="ARM-like"/>
</dbReference>
<dbReference type="GO" id="GO:0045295">
    <property type="term" value="F:gamma-catenin binding"/>
    <property type="evidence" value="ECO:0007669"/>
    <property type="project" value="TreeGrafter"/>
</dbReference>
<reference evidence="4" key="1">
    <citation type="submission" date="2024-06" db="EMBL/GenBank/DDBJ databases">
        <authorList>
            <person name="Liu X."/>
            <person name="Lenzi L."/>
            <person name="Haldenby T S."/>
            <person name="Uol C."/>
        </authorList>
    </citation>
    <scope>NUCLEOTIDE SEQUENCE</scope>
</reference>
<dbReference type="InterPro" id="IPR009224">
    <property type="entry name" value="SAMP"/>
</dbReference>
<feature type="compositionally biased region" description="Polar residues" evidence="3">
    <location>
        <begin position="1362"/>
        <end position="1378"/>
    </location>
</feature>
<dbReference type="GO" id="GO:0016477">
    <property type="term" value="P:cell migration"/>
    <property type="evidence" value="ECO:0007669"/>
    <property type="project" value="TreeGrafter"/>
</dbReference>
<feature type="region of interest" description="Disordered" evidence="3">
    <location>
        <begin position="173"/>
        <end position="261"/>
    </location>
</feature>
<feature type="compositionally biased region" description="Acidic residues" evidence="3">
    <location>
        <begin position="1069"/>
        <end position="1095"/>
    </location>
</feature>
<dbReference type="GO" id="GO:0007399">
    <property type="term" value="P:nervous system development"/>
    <property type="evidence" value="ECO:0007669"/>
    <property type="project" value="TreeGrafter"/>
</dbReference>
<dbReference type="InterPro" id="IPR016024">
    <property type="entry name" value="ARM-type_fold"/>
</dbReference>
<dbReference type="Gene3D" id="1.25.10.10">
    <property type="entry name" value="Leucine-rich Repeat Variant"/>
    <property type="match status" value="1"/>
</dbReference>
<feature type="compositionally biased region" description="Polar residues" evidence="3">
    <location>
        <begin position="1913"/>
        <end position="1944"/>
    </location>
</feature>
<dbReference type="GO" id="GO:0090090">
    <property type="term" value="P:negative regulation of canonical Wnt signaling pathway"/>
    <property type="evidence" value="ECO:0007669"/>
    <property type="project" value="TreeGrafter"/>
</dbReference>
<feature type="region of interest" description="Disordered" evidence="3">
    <location>
        <begin position="1193"/>
        <end position="1212"/>
    </location>
</feature>
<evidence type="ECO:0008006" key="6">
    <source>
        <dbReference type="Google" id="ProtNLM"/>
    </source>
</evidence>
<feature type="compositionally biased region" description="Low complexity" evidence="3">
    <location>
        <begin position="1349"/>
        <end position="1360"/>
    </location>
</feature>
<feature type="compositionally biased region" description="Basic and acidic residues" evidence="3">
    <location>
        <begin position="1897"/>
        <end position="1912"/>
    </location>
</feature>
<dbReference type="GO" id="GO:0005881">
    <property type="term" value="C:cytoplasmic microtubule"/>
    <property type="evidence" value="ECO:0007669"/>
    <property type="project" value="TreeGrafter"/>
</dbReference>
<proteinExistence type="inferred from homology"/>
<feature type="region of interest" description="Disordered" evidence="3">
    <location>
        <begin position="1759"/>
        <end position="1818"/>
    </location>
</feature>
<evidence type="ECO:0000256" key="2">
    <source>
        <dbReference type="ARBA" id="ARBA00022687"/>
    </source>
</evidence>
<dbReference type="GO" id="GO:0016342">
    <property type="term" value="C:catenin complex"/>
    <property type="evidence" value="ECO:0007669"/>
    <property type="project" value="TreeGrafter"/>
</dbReference>
<feature type="compositionally biased region" description="Polar residues" evidence="3">
    <location>
        <begin position="449"/>
        <end position="474"/>
    </location>
</feature>
<dbReference type="GO" id="GO:0001708">
    <property type="term" value="P:cell fate specification"/>
    <property type="evidence" value="ECO:0007669"/>
    <property type="project" value="TreeGrafter"/>
</dbReference>
<feature type="compositionally biased region" description="Basic and acidic residues" evidence="3">
    <location>
        <begin position="1198"/>
        <end position="1212"/>
    </location>
</feature>
<feature type="region of interest" description="Disordered" evidence="3">
    <location>
        <begin position="305"/>
        <end position="338"/>
    </location>
</feature>
<feature type="compositionally biased region" description="Polar residues" evidence="3">
    <location>
        <begin position="2370"/>
        <end position="2414"/>
    </location>
</feature>
<feature type="compositionally biased region" description="Polar residues" evidence="3">
    <location>
        <begin position="2549"/>
        <end position="2560"/>
    </location>
</feature>
<dbReference type="GO" id="GO:0008013">
    <property type="term" value="F:beta-catenin binding"/>
    <property type="evidence" value="ECO:0007669"/>
    <property type="project" value="InterPro"/>
</dbReference>
<feature type="region of interest" description="Disordered" evidence="3">
    <location>
        <begin position="1558"/>
        <end position="1636"/>
    </location>
</feature>
<sequence>MNTRPRLPSSGGVSPVVPVYSRQQYQLPCPPGQSSGAYFQQRCVNSAQQQQQQLIRSGSQTRHLYQNLNLYPDQHSFPVANSSSSSHIRPRYPGAWYPGPDVRHSQTVVQPANHSVCLTTSERHTNAQYEHFRPVTYQQPVMRPTTQSPVQSHGAERYDVHMQNVYMSHARANSMERPKMQEPCQQDVSGSSMQQQPNKRNPPPPPPRSGSWLGSKNSIENPSDLRDSEINANSYVQFSRRPGVPPRLDRVQQQQQQQMTPAMPVNSSAAATTHPMLNGPCPQRYPPSYAAYTNLQAQRYFDGTKNPVSSGTNLSKVDSHIQRESTRTSQPVIPNQKMNTKESGTLSLRATTAACLTVRGDVTDALLRLLIRHYTTRSNGATDSSVSVNSDEKTALETLLHAVCNTGTCKANVTPASNVISLARRLLPHLIRIIYTEIVANDENKDDGTQSQGCETSTVLADPNGTQQPYGSDINSKDVGVTGSNRVVLSTESEFEMTASVDSKHSSGGEDEADLELEDEKDRELLESNEVDLTTTGELDALPPNTSMTELKNSAIEAMHRLVPMCQSEGSLRDRDMGILQLLATIHAYSTIQNARLNFIRNLRNSGLSGQPSEIHSTEPVPRCPVAEVAALVRLSFHPEHRTAICDLGGVHALIALLRSEHAVWMEPGLPLLQPGCGTESAQQSSAPFNQSTSPFIIITNGGKQNNSTIEHHLETSLALRRYICMALTNLTYGVAANKALLCRRLANLEALLAQLETGNEELKQVSASVLRNLSWRTDSRSKIALRRVHAPRRLTMAAMTAQRDSTLRTTLSALWNLSAHCAHNKRAVCGVDNVFAFLLRMMNCEDLASRLVIVENSGGILRNISSVAATREDYRNILNQNKCYPILVDLLRNSPSLTVVVNVCGTLWNLTAYPNCPLADHMTLCRLGVIDLLHRLAGSPHEMIKNSSLAVLRNLMQPTQQPEATNFAAATYQGSGANNQNRVNGESGRARSDQNGTMGQDLSCDQTAPISNTPVQYNNVRAGDSNNGPEDEDDDPNRQLSQSELLYRRRLNARSRFRFGLLSVVLEADDTDEEAEEQQTEEESEEEETDEQEQSEVSIYLDHEHSSPQEEIVIDESAVHNTSDSASDQIQFECLNSAKNAAYRSWSPPDDEPEEEQTCVYAEEGTPFPPDSAGASCLELNKTMLEMRTLHHTSRQVHPERSACSEPDDHSVQYASSDVVPQVYAVENSPAHNLSRENSPNRPQTVKNKITESRKNNQRTVDALVDEGPCLPSPPPDVSNLVSPLVSLNLDDEEGCANTGFQLPPPPCTSENAGSKAAKNKKTSTYSAAENDGESTIPTPLVFSRGTSSYLSSGDIGSSPVAFQSSPQSECSDQVVNHSIDDEDIDLDSSSRSKGLSTRPESVIEEQLPLLTYSNGDGAEEGNDGEEVRLPFAEEGTPQDAISLSDDLQQYGAPDTNYNRVQSVNTSLPCPMYGWHGKGGHSEEIDGVGHVDEVDDDDEHSQSQILQQCIASAMPPPLSATIVSAVKFSGNDVQSPLYVGTDDSVQAFAVEDTPFGTSTKASSFSDICASEPKSSSGGREGNQLSTVVHGHSLIHAPPSDLPKTYERTEQCSTGSGSPEQQSSSNSSSVNGDNSSDLLSEVIQSAMPKNGQAGLSTNCSLVAGPSDGDCLQLYAVEGTPGGDDLSGSSSLQNIDASDLNSLASQTSTHCLSSTSPAVAPTSSSNVSLETGVPFPPPPPRRTTSVLSNQRDPFAVVSTINRPQATVAPMPQVTRCSPENEPSDADSQLFYDTQKPPSQPPESVESSNTNAPDKDDASSFSSLLSIESVGLEHSLLQECISSAMPRPKNSNLLRKQQLWQQLRSSDFNNVGFNGTSPTERDETRALSPHVECYEEVHQLNENDADPKARREVSQSRFGLSVPLTQTPSSISARSLETNSAPVETTDNTHKSSQKRKSLSRSNGAHGAIHFLGHGSGGAPYQPPSFSPATTMKREKETQQPQLQGKNNVKQAAILGTAQRATKDIAPPDIGALNSINSSKSSKLAPHVRFGNGCPSDSAKQFPLSGCNGENAKLATPLGIPKTKKVTNGLRANSCDEKSSRAGGADEISQMLFEGAKAVLAELCSTSDETGNNLHEASPISPRSPDMGPSASNTPLATRKLSEGTPAHSQSSNGVGATSVTPSRPSGLVAPRIVAGPTYSSSSIPSRLIQPSRIVRPSPVCRSGASTPGKSYSGSSKLASPCIASPSTNKVTTTKYPVALSRGQSAQQIHESSGTPGASRRRRPSAPVVQPKILTVQSSLRSPTTRLVAPRSAMTCPPSAGDRSLASSRSISAASSVASLVSNPNRSGVQKRSQPVSAKSVRAALVKHERTTSIATKKPMSSSTALNKKTAPRTTTVGIRNISQSNVPTVKTSEPSAHTAIPSVRPSSTSSSTHHPTDSASSDSLSCPKPIRGGRKSLTGRKPNPTASDGEIYSHVNAVKPIPAAKSCFRSHDSAQSSTDPTTRSDLDTKQTGISPSVPDTVNDQGRSHKAIHQTSETLLLSTEKCEVSPGITSKSPGATSHRSVEDAETGEMEEEETKRYSDSSGMWIVRGELGLVDS</sequence>
<feature type="region of interest" description="Disordered" evidence="3">
    <location>
        <begin position="2128"/>
        <end position="2189"/>
    </location>
</feature>
<feature type="compositionally biased region" description="Low complexity" evidence="3">
    <location>
        <begin position="1712"/>
        <end position="1727"/>
    </location>
</feature>
<dbReference type="GO" id="GO:0016055">
    <property type="term" value="P:Wnt signaling pathway"/>
    <property type="evidence" value="ECO:0007669"/>
    <property type="project" value="UniProtKB-KW"/>
</dbReference>
<feature type="compositionally biased region" description="Basic and acidic residues" evidence="3">
    <location>
        <begin position="317"/>
        <end position="326"/>
    </location>
</feature>
<feature type="compositionally biased region" description="Low complexity" evidence="3">
    <location>
        <begin position="2321"/>
        <end position="2340"/>
    </location>
</feature>
<feature type="compositionally biased region" description="Polar residues" evidence="3">
    <location>
        <begin position="994"/>
        <end position="1020"/>
    </location>
</feature>
<feature type="compositionally biased region" description="Low complexity" evidence="3">
    <location>
        <begin position="2424"/>
        <end position="2442"/>
    </location>
</feature>
<feature type="compositionally biased region" description="Polar residues" evidence="3">
    <location>
        <begin position="306"/>
        <end position="316"/>
    </location>
</feature>
<dbReference type="InterPro" id="IPR000225">
    <property type="entry name" value="Armadillo"/>
</dbReference>
<feature type="compositionally biased region" description="Polar residues" evidence="3">
    <location>
        <begin position="2243"/>
        <end position="2253"/>
    </location>
</feature>
<evidence type="ECO:0000256" key="3">
    <source>
        <dbReference type="SAM" id="MobiDB-lite"/>
    </source>
</evidence>
<evidence type="ECO:0000256" key="1">
    <source>
        <dbReference type="ARBA" id="ARBA00009051"/>
    </source>
</evidence>
<organism evidence="4 5">
    <name type="scientific">Calicophoron daubneyi</name>
    <name type="common">Rumen fluke</name>
    <name type="synonym">Paramphistomum daubneyi</name>
    <dbReference type="NCBI Taxonomy" id="300641"/>
    <lineage>
        <taxon>Eukaryota</taxon>
        <taxon>Metazoa</taxon>
        <taxon>Spiralia</taxon>
        <taxon>Lophotrochozoa</taxon>
        <taxon>Platyhelminthes</taxon>
        <taxon>Trematoda</taxon>
        <taxon>Digenea</taxon>
        <taxon>Plagiorchiida</taxon>
        <taxon>Pronocephalata</taxon>
        <taxon>Paramphistomoidea</taxon>
        <taxon>Paramphistomidae</taxon>
        <taxon>Calicophoron</taxon>
    </lineage>
</organism>
<feature type="compositionally biased region" description="Polar residues" evidence="3">
    <location>
        <begin position="2341"/>
        <end position="2355"/>
    </location>
</feature>
<feature type="region of interest" description="Disordered" evidence="3">
    <location>
        <begin position="492"/>
        <end position="521"/>
    </location>
</feature>
<dbReference type="PANTHER" id="PTHR12607:SF12">
    <property type="entry name" value="APC-LIKE, ISOFORM A-RELATED"/>
    <property type="match status" value="1"/>
</dbReference>
<dbReference type="SMART" id="SM00185">
    <property type="entry name" value="ARM"/>
    <property type="match status" value="6"/>
</dbReference>
<comment type="similarity">
    <text evidence="1">Belongs to the adenomatous polyposis coli (APC) family.</text>
</comment>
<feature type="compositionally biased region" description="Polar residues" evidence="3">
    <location>
        <begin position="1573"/>
        <end position="1587"/>
    </location>
</feature>
<feature type="compositionally biased region" description="Polar residues" evidence="3">
    <location>
        <begin position="1231"/>
        <end position="1249"/>
    </location>
</feature>
<feature type="region of interest" description="Disordered" evidence="3">
    <location>
        <begin position="975"/>
        <end position="1041"/>
    </location>
</feature>
<gene>
    <name evidence="4" type="ORF">CDAUBV1_LOCUS16248</name>
</gene>
<feature type="compositionally biased region" description="Acidic residues" evidence="3">
    <location>
        <begin position="509"/>
        <end position="519"/>
    </location>
</feature>
<feature type="compositionally biased region" description="Polar residues" evidence="3">
    <location>
        <begin position="1324"/>
        <end position="1339"/>
    </location>
</feature>
<dbReference type="GO" id="GO:0008017">
    <property type="term" value="F:microtubule binding"/>
    <property type="evidence" value="ECO:0007669"/>
    <property type="project" value="TreeGrafter"/>
</dbReference>
<feature type="region of interest" description="Disordered" evidence="3">
    <location>
        <begin position="2545"/>
        <end position="2582"/>
    </location>
</feature>
<dbReference type="Pfam" id="PF00514">
    <property type="entry name" value="Arm"/>
    <property type="match status" value="1"/>
</dbReference>
<dbReference type="Pfam" id="PF05924">
    <property type="entry name" value="SAMP"/>
    <property type="match status" value="1"/>
</dbReference>
<dbReference type="PANTHER" id="PTHR12607">
    <property type="entry name" value="ADENOMATOUS POLYPOSIS COLI PROTEIN FAMILY"/>
    <property type="match status" value="1"/>
</dbReference>
<feature type="compositionally biased region" description="Polar residues" evidence="3">
    <location>
        <begin position="327"/>
        <end position="338"/>
    </location>
</feature>
<feature type="compositionally biased region" description="Low complexity" evidence="3">
    <location>
        <begin position="1613"/>
        <end position="1636"/>
    </location>
</feature>
<protein>
    <recommendedName>
        <fullName evidence="6">Adenomatous polyposis coli protein</fullName>
    </recommendedName>
</protein>
<feature type="compositionally biased region" description="Acidic residues" evidence="3">
    <location>
        <begin position="2565"/>
        <end position="2574"/>
    </location>
</feature>
<feature type="compositionally biased region" description="Polar residues" evidence="3">
    <location>
        <begin position="183"/>
        <end position="193"/>
    </location>
</feature>
<evidence type="ECO:0000313" key="4">
    <source>
        <dbReference type="EMBL" id="CAL5140954.1"/>
    </source>
</evidence>
<feature type="region of interest" description="Disordered" evidence="3">
    <location>
        <begin position="2486"/>
        <end position="2529"/>
    </location>
</feature>